<evidence type="ECO:0000313" key="2">
    <source>
        <dbReference type="EMBL" id="PMC43187.1"/>
    </source>
</evidence>
<organism evidence="2 3">
    <name type="scientific">Gardnerella greenwoodii</name>
    <dbReference type="NCBI Taxonomy" id="2914925"/>
    <lineage>
        <taxon>Bacteria</taxon>
        <taxon>Bacillati</taxon>
        <taxon>Actinomycetota</taxon>
        <taxon>Actinomycetes</taxon>
        <taxon>Bifidobacteriales</taxon>
        <taxon>Bifidobacteriaceae</taxon>
        <taxon>Gardnerella</taxon>
    </lineage>
</organism>
<keyword evidence="1" id="KW-0472">Membrane</keyword>
<dbReference type="EMBL" id="PNGV01000001">
    <property type="protein sequence ID" value="PMC43187.1"/>
    <property type="molecule type" value="Genomic_DNA"/>
</dbReference>
<keyword evidence="1" id="KW-1133">Transmembrane helix</keyword>
<keyword evidence="3" id="KW-1185">Reference proteome</keyword>
<evidence type="ECO:0000313" key="3">
    <source>
        <dbReference type="Proteomes" id="UP000235771"/>
    </source>
</evidence>
<dbReference type="Proteomes" id="UP000235771">
    <property type="component" value="Unassembled WGS sequence"/>
</dbReference>
<comment type="caution">
    <text evidence="2">The sequence shown here is derived from an EMBL/GenBank/DDBJ whole genome shotgun (WGS) entry which is preliminary data.</text>
</comment>
<gene>
    <name evidence="2" type="ORF">CJ216_03700</name>
</gene>
<reference evidence="2 3" key="1">
    <citation type="submission" date="2017-09" db="EMBL/GenBank/DDBJ databases">
        <title>Bacterial strain isolated from the female urinary microbiota.</title>
        <authorList>
            <person name="Thomas-White K."/>
            <person name="Kumar N."/>
            <person name="Forster S."/>
            <person name="Putonti C."/>
            <person name="Lawley T."/>
            <person name="Wolfe A.J."/>
        </authorList>
    </citation>
    <scope>NUCLEOTIDE SEQUENCE [LARGE SCALE GENOMIC DNA]</scope>
    <source>
        <strain evidence="2 3">UMB1686</strain>
    </source>
</reference>
<name>A0A2N6RYK0_9BIFI</name>
<protein>
    <submittedName>
        <fullName evidence="2">Uncharacterized protein</fullName>
    </submittedName>
</protein>
<proteinExistence type="predicted"/>
<accession>A0A2N6RYK0</accession>
<dbReference type="AlphaFoldDB" id="A0A2N6RYK0"/>
<keyword evidence="1" id="KW-0812">Transmembrane</keyword>
<sequence length="62" mass="7416">MHNALLRSYLRAQSQKLFPNATFAFCLVYFLPIQGYRVMRFLGIAVLRTKRNVYHNLIKQKR</sequence>
<evidence type="ECO:0000256" key="1">
    <source>
        <dbReference type="SAM" id="Phobius"/>
    </source>
</evidence>
<feature type="transmembrane region" description="Helical" evidence="1">
    <location>
        <begin position="20"/>
        <end position="39"/>
    </location>
</feature>